<evidence type="ECO:0000313" key="2">
    <source>
        <dbReference type="Proteomes" id="UP000488299"/>
    </source>
</evidence>
<organism evidence="1 2">
    <name type="scientific">Rudanella paleaurantiibacter</name>
    <dbReference type="NCBI Taxonomy" id="2614655"/>
    <lineage>
        <taxon>Bacteria</taxon>
        <taxon>Pseudomonadati</taxon>
        <taxon>Bacteroidota</taxon>
        <taxon>Cytophagia</taxon>
        <taxon>Cytophagales</taxon>
        <taxon>Cytophagaceae</taxon>
        <taxon>Rudanella</taxon>
    </lineage>
</organism>
<name>A0A7J5TY29_9BACT</name>
<gene>
    <name evidence="1" type="ORF">F5984_12760</name>
</gene>
<accession>A0A7J5TY29</accession>
<protein>
    <submittedName>
        <fullName evidence="1">Uncharacterized protein</fullName>
    </submittedName>
</protein>
<sequence>MFKNVQIRFQTARSLPAPYAYFFTLAVRPAFKDYLAVDLSVAYPDREDIDDDELIAEGYTRDDDFAWNGRFGLVWQQAMASLVQKTKLEALNEEELDEDDDFWEVSLTEEDGTQKTGMPANYEDWQYLIQELMQATYEAAGRERPFELTYVEPGKEGDLEVQITASFAERTVKVQTTQNGRSKAKTLPWKALQSIMSTIYDVDFDPEEAELKRPRRAGAWLNLGTEEWYDVEPYEDITAMLRKIG</sequence>
<dbReference type="Proteomes" id="UP000488299">
    <property type="component" value="Unassembled WGS sequence"/>
</dbReference>
<dbReference type="EMBL" id="WELI01000005">
    <property type="protein sequence ID" value="KAB7730049.1"/>
    <property type="molecule type" value="Genomic_DNA"/>
</dbReference>
<evidence type="ECO:0000313" key="1">
    <source>
        <dbReference type="EMBL" id="KAB7730049.1"/>
    </source>
</evidence>
<dbReference type="RefSeq" id="WP_152124665.1">
    <property type="nucleotide sequence ID" value="NZ_WELI01000005.1"/>
</dbReference>
<proteinExistence type="predicted"/>
<keyword evidence="2" id="KW-1185">Reference proteome</keyword>
<dbReference type="AlphaFoldDB" id="A0A7J5TY29"/>
<reference evidence="1 2" key="1">
    <citation type="submission" date="2019-10" db="EMBL/GenBank/DDBJ databases">
        <title>Rudanella paleaurantiibacter sp. nov., isolated from sludge.</title>
        <authorList>
            <person name="Xu S.Q."/>
        </authorList>
    </citation>
    <scope>NUCLEOTIDE SEQUENCE [LARGE SCALE GENOMIC DNA]</scope>
    <source>
        <strain evidence="1 2">HX-22-17</strain>
    </source>
</reference>
<comment type="caution">
    <text evidence="1">The sequence shown here is derived from an EMBL/GenBank/DDBJ whole genome shotgun (WGS) entry which is preliminary data.</text>
</comment>